<dbReference type="EMBL" id="GBRD01007001">
    <property type="protein sequence ID" value="JAG58820.1"/>
    <property type="molecule type" value="Transcribed_RNA"/>
</dbReference>
<sequence length="129" mass="14873">MGNMFADPYPRPRGGMFTVKQAVKNYGILPLYFVSLLKMAEVPFFTAQAIRTKDITYDRHVKPVNERMDLLHPYHLKVYSSHFTTKTTTITTQYTTPSSPSGRLRRLHSTVNFIQLRTSFYGELHTAGR</sequence>
<accession>A0A0K8T0U0</accession>
<name>A0A0K8T0U0_LYGHE</name>
<organism evidence="1">
    <name type="scientific">Lygus hesperus</name>
    <name type="common">Western plant bug</name>
    <dbReference type="NCBI Taxonomy" id="30085"/>
    <lineage>
        <taxon>Eukaryota</taxon>
        <taxon>Metazoa</taxon>
        <taxon>Ecdysozoa</taxon>
        <taxon>Arthropoda</taxon>
        <taxon>Hexapoda</taxon>
        <taxon>Insecta</taxon>
        <taxon>Pterygota</taxon>
        <taxon>Neoptera</taxon>
        <taxon>Paraneoptera</taxon>
        <taxon>Hemiptera</taxon>
        <taxon>Heteroptera</taxon>
        <taxon>Panheteroptera</taxon>
        <taxon>Cimicomorpha</taxon>
        <taxon>Miridae</taxon>
        <taxon>Mirini</taxon>
        <taxon>Lygus</taxon>
    </lineage>
</organism>
<reference evidence="1" key="1">
    <citation type="submission" date="2014-09" db="EMBL/GenBank/DDBJ databases">
        <authorList>
            <person name="Magalhaes I.L.F."/>
            <person name="Oliveira U."/>
            <person name="Santos F.R."/>
            <person name="Vidigal T.H.D.A."/>
            <person name="Brescovit A.D."/>
            <person name="Santos A.J."/>
        </authorList>
    </citation>
    <scope>NUCLEOTIDE SEQUENCE</scope>
</reference>
<dbReference type="AlphaFoldDB" id="A0A0K8T0U0"/>
<protein>
    <submittedName>
        <fullName evidence="1">Uncharacterized protein</fullName>
    </submittedName>
</protein>
<proteinExistence type="predicted"/>
<evidence type="ECO:0000313" key="1">
    <source>
        <dbReference type="EMBL" id="JAG58820.1"/>
    </source>
</evidence>
<feature type="non-terminal residue" evidence="1">
    <location>
        <position position="129"/>
    </location>
</feature>